<dbReference type="SUPFAM" id="SSF51294">
    <property type="entry name" value="Hedgehog/intein (Hint) domain"/>
    <property type="match status" value="1"/>
</dbReference>
<sequence length="2046" mass="223519">MSDVEKLTQGLIETIGALPHFPVTAYMNRLYNITRTASILTPFKNDLTIRPIENDEAPTQVSGLKIDGRDESDAINTLAVQSVVTAISSLNSTSDKPGFRACVKGAVSDEHTFEDMSEVTALLLAEFISRALKKAGHPTLSELHATEGVFDELKETITGPQFLGSIDIQDQLCPLYCAYLLFVLEYLHNGPGFAPHFGAAFADSPSNEALQTWCEDLMSKPEYANEEGIRSITKFSVQAASTVMVPVVNGKMQPSEGPAMSRALRDISLKRAVAASAAAASVNNSISLPKTKEARPVKGLPAVHKSIRLPGTMLTTKSDDELEEIINEATRDFRSICTQNRVIWDTMSDDWVDAVGRSARNIDRSVKESQSHTTSVGGTVTTTHTKITTVTGKPVADWIKTVKGSYSLFFTNKSPNTTDVETKSKSAAGAGTLLGCFIAGTSVATSAGDIPIEKIEEGTIIMTNAATGRFGVASDEEVINVVRDSTLIGFNKEGVFATAGHVFHTTTGLRAIEPQHALAENPWLDVGKLEVGHMLYRLAEDRQSYELIPVESIQVEFVSSCVVYGVHMREGDRSYHANGYQVAVGYPEITIKSVAAALSKLPRAKRVEMLVGIKELLPIFVKLGLGGVTKLLDRELRLAKVGKIAPLRNHRGVKLLDMRRTMHLTPVSSRIADETLPAGYRLPLLQIFEGALLLDDDVVQRVAYDARKEELTWSRCLKGSLVYEHGVLSFRCHGMSGKGAVWITKEANPAKMPEDKKTIVPFVASKATCPLPEGPDNNADGKGGAMSRPRFVPSRVLERRATPVSLEGTTPVESSEAVSRGLTNTASIGAGVPIGPITTKPAPSVAFPPNLGPNPTAAQVRRAAQKAINQGVPIRKVIKWMTKMLKQIKEDNNNEEPAEPDTEETETPNGNGEEDGVDSGVDIDAPSDEEDDGFFDPFVDEEDYYASFFDREEWMPDDPPRIDCVNPQRWGSLTIATYHTRAEGAGGLRTPVILMPELDRLRDDLNRTRAADDQLEDLYSSSVYSNANGTLHGTVQFTAAAAVASLSDQYVPPTDEEVEAADFQTIVYPTRDLTFTQGEHKSDVKIPFLFYLAEIDFKYNMREFNGAAFEFNQEMTGYLGHRHFFESRGSVSEFPPARAALVNNLTQRRADVSMRVAITPSGAVPRSTVALSGAISGPMKAAANVPSLLTTPAPVSRTLVKAQNLDTDDLVNKIVFTENTLHQTTQSIVKKVMLYHMDDGDREEFTNQAKPTDLPLILTDGLDSVMPGLSNWVKYKYARAYVAFSLSNMTKAGEEALREKYRLSLAQKDKIWYYWSGAGEGCLAREKEYNTLNELASAYALREIVDGALDPYLQDDEEKTFTVGEWNDRKDVKLSGGQKWAREMLYDIDNPWFLGSMSLVPVNNDGSVPLNRWCSIMHGLSPKVENLYDYALELFEAVITHFVGEMDGKTPADVEDILGYSANDWIMDAIGHIVDLVLDENSDLDPEVRQMINDDLKALAEERGEAATASEERIKEMYLEEQTIVVASIGSIMMALPDALQAFNKADLIHKLVNKRYSTTTGVSPQKMRNLKGGLMIGMFVAYGALTGSITADWQNLDLDQRVACSLMLTKMYLDGVSGCLTAFRDYKASKIGNAVNNQTIQNTITSGKTRLLNTRRAALMEEMNGRIRGEPPTRSALADAVSDADMKKGAFLTSNERNVIWNEKWAERRKVMKATAKGSPLRFTNMAVKAFQALALLAGVACFVAMSVVLLRDLDDLTKLGKRLVYAQVAFLILEAAVELAAVFAVGSMAVCLPVIGVIVAVVGLVLALVFMFTDSQKEEEPPKSEMEIFLDEKAKPLIDDMPSPPAAKLQYGVTARAWTPNADRILTITAKNTSGQPVTIQTATLNFLGGDGDDCLFAQSGMRLLEAEAIAAADDDDVDDSAKDGIVAQGGSAVVTKGRMAVEMRGGTSAMSEAYQVALARTEVTSTVTSYDFRVVSIQDVATNADLLLEIPPNGGFRWHVHGTVNPMQPDSNGNDGDGESSIQVEEIQESGDKCRKKWSIERK</sequence>
<organism evidence="3 4">
    <name type="scientific">Monosporascus ibericus</name>
    <dbReference type="NCBI Taxonomy" id="155417"/>
    <lineage>
        <taxon>Eukaryota</taxon>
        <taxon>Fungi</taxon>
        <taxon>Dikarya</taxon>
        <taxon>Ascomycota</taxon>
        <taxon>Pezizomycotina</taxon>
        <taxon>Sordariomycetes</taxon>
        <taxon>Xylariomycetidae</taxon>
        <taxon>Xylariales</taxon>
        <taxon>Xylariales incertae sedis</taxon>
        <taxon>Monosporascus</taxon>
    </lineage>
</organism>
<feature type="region of interest" description="Disordered" evidence="1">
    <location>
        <begin position="770"/>
        <end position="789"/>
    </location>
</feature>
<dbReference type="InterPro" id="IPR036844">
    <property type="entry name" value="Hint_dom_sf"/>
</dbReference>
<feature type="transmembrane region" description="Helical" evidence="2">
    <location>
        <begin position="1794"/>
        <end position="1815"/>
    </location>
</feature>
<evidence type="ECO:0000256" key="1">
    <source>
        <dbReference type="SAM" id="MobiDB-lite"/>
    </source>
</evidence>
<feature type="compositionally biased region" description="Polar residues" evidence="1">
    <location>
        <begin position="2008"/>
        <end position="2017"/>
    </location>
</feature>
<keyword evidence="2" id="KW-0812">Transmembrane</keyword>
<keyword evidence="2" id="KW-0472">Membrane</keyword>
<feature type="region of interest" description="Disordered" evidence="1">
    <location>
        <begin position="2007"/>
        <end position="2046"/>
    </location>
</feature>
<feature type="transmembrane region" description="Helical" evidence="2">
    <location>
        <begin position="1731"/>
        <end position="1753"/>
    </location>
</feature>
<dbReference type="OrthoDB" id="5383572at2759"/>
<evidence type="ECO:0000313" key="4">
    <source>
        <dbReference type="Proteomes" id="UP000293360"/>
    </source>
</evidence>
<keyword evidence="2" id="KW-1133">Transmembrane helix</keyword>
<reference evidence="3 4" key="1">
    <citation type="submission" date="2018-06" db="EMBL/GenBank/DDBJ databases">
        <title>Complete Genomes of Monosporascus.</title>
        <authorList>
            <person name="Robinson A.J."/>
            <person name="Natvig D.O."/>
        </authorList>
    </citation>
    <scope>NUCLEOTIDE SEQUENCE [LARGE SCALE GENOMIC DNA]</scope>
    <source>
        <strain evidence="3 4">CBS 110550</strain>
    </source>
</reference>
<feature type="transmembrane region" description="Helical" evidence="2">
    <location>
        <begin position="1765"/>
        <end position="1788"/>
    </location>
</feature>
<comment type="caution">
    <text evidence="3">The sequence shown here is derived from an EMBL/GenBank/DDBJ whole genome shotgun (WGS) entry which is preliminary data.</text>
</comment>
<keyword evidence="4" id="KW-1185">Reference proteome</keyword>
<dbReference type="STRING" id="155417.A0A4Q4SYD7"/>
<dbReference type="Gene3D" id="2.170.16.10">
    <property type="entry name" value="Hedgehog/Intein (Hint) domain"/>
    <property type="match status" value="1"/>
</dbReference>
<dbReference type="Proteomes" id="UP000293360">
    <property type="component" value="Unassembled WGS sequence"/>
</dbReference>
<dbReference type="EMBL" id="QJNU01000774">
    <property type="protein sequence ID" value="RYO86620.1"/>
    <property type="molecule type" value="Genomic_DNA"/>
</dbReference>
<name>A0A4Q4SYD7_9PEZI</name>
<feature type="region of interest" description="Disordered" evidence="1">
    <location>
        <begin position="890"/>
        <end position="936"/>
    </location>
</feature>
<feature type="compositionally biased region" description="Acidic residues" evidence="1">
    <location>
        <begin position="893"/>
        <end position="917"/>
    </location>
</feature>
<protein>
    <submittedName>
        <fullName evidence="3">Uncharacterized protein</fullName>
    </submittedName>
</protein>
<feature type="compositionally biased region" description="Basic and acidic residues" evidence="1">
    <location>
        <begin position="2033"/>
        <end position="2046"/>
    </location>
</feature>
<accession>A0A4Q4SYD7</accession>
<gene>
    <name evidence="3" type="ORF">DL764_008985</name>
</gene>
<evidence type="ECO:0000256" key="2">
    <source>
        <dbReference type="SAM" id="Phobius"/>
    </source>
</evidence>
<evidence type="ECO:0000313" key="3">
    <source>
        <dbReference type="EMBL" id="RYO86620.1"/>
    </source>
</evidence>
<proteinExistence type="predicted"/>
<feature type="compositionally biased region" description="Acidic residues" evidence="1">
    <location>
        <begin position="925"/>
        <end position="936"/>
    </location>
</feature>